<accession>A0A061BBZ6</accession>
<dbReference type="InterPro" id="IPR013320">
    <property type="entry name" value="ConA-like_dom_sf"/>
</dbReference>
<keyword evidence="2" id="KW-0812">Transmembrane</keyword>
<reference evidence="4" key="1">
    <citation type="journal article" date="2014" name="Genome Announc.">
        <title>Draft genome sequence of Rhodosporidium toruloides CECT1137, an oleaginous yeast of biotechnological interest.</title>
        <authorList>
            <person name="Morin N."/>
            <person name="Calcas X."/>
            <person name="Devillers H."/>
            <person name="Durrens P."/>
            <person name="Sherman D.J."/>
            <person name="Nicaud J.-M."/>
            <person name="Neuveglise C."/>
        </authorList>
    </citation>
    <scope>NUCLEOTIDE SEQUENCE</scope>
    <source>
        <strain evidence="4">CECT1137</strain>
    </source>
</reference>
<evidence type="ECO:0000313" key="4">
    <source>
        <dbReference type="EMBL" id="CDR47467.1"/>
    </source>
</evidence>
<dbReference type="EMBL" id="LK052949">
    <property type="protein sequence ID" value="CDR47467.1"/>
    <property type="molecule type" value="Genomic_DNA"/>
</dbReference>
<evidence type="ECO:0000256" key="1">
    <source>
        <dbReference type="SAM" id="MobiDB-lite"/>
    </source>
</evidence>
<dbReference type="PANTHER" id="PTHR38121">
    <property type="entry name" value="GH16 DOMAIN-CONTAINING PROTEIN"/>
    <property type="match status" value="1"/>
</dbReference>
<dbReference type="GO" id="GO:0005975">
    <property type="term" value="P:carbohydrate metabolic process"/>
    <property type="evidence" value="ECO:0007669"/>
    <property type="project" value="InterPro"/>
</dbReference>
<dbReference type="CDD" id="cd00413">
    <property type="entry name" value="Glyco_hydrolase_16"/>
    <property type="match status" value="1"/>
</dbReference>
<feature type="compositionally biased region" description="Low complexity" evidence="1">
    <location>
        <begin position="130"/>
        <end position="149"/>
    </location>
</feature>
<dbReference type="SUPFAM" id="SSF49899">
    <property type="entry name" value="Concanavalin A-like lectins/glucanases"/>
    <property type="match status" value="1"/>
</dbReference>
<gene>
    <name evidence="4" type="ORF">RHTO0S_14e03994g</name>
</gene>
<dbReference type="InterPro" id="IPR000757">
    <property type="entry name" value="Beta-glucanase-like"/>
</dbReference>
<dbReference type="AlphaFoldDB" id="A0A061BBZ6"/>
<sequence length="384" mass="40237">MTRHSRLSSSSDGGSDWSSSADDDDEPAPPPAQKSHGLGAWILLMLGVCAVVGTALLVVFLQRKDGGGTAEASTSATLVPTQEAAATAPAMLSTDSPDKYESPPIIDQGDDEATTTPTRNRHTSSSTFGPSAPTGAASTNSSSTSSSGNLPPLVGSQLLVDFSTFAPSSSVSSFLTSHNLEISTDPIGSTPISHTFLASNVDIVDGALRLKVTGQSGKGDIKSAEVSTKEKGILYGRVTTRAKASPVPGVCHGFFLYATDNLEVDIELLSSYYTQGRGDSVKPGLQMTNQALTKGGKASNVVVPYPSDPTEFEWMQYTIEWTKSATIFSFDGKEVGRLTTNVPPSPMAFIWNNWSSGEPNWSAGPPTEDSYLLISAVAGNWTTG</sequence>
<feature type="compositionally biased region" description="Polar residues" evidence="1">
    <location>
        <begin position="71"/>
        <end position="80"/>
    </location>
</feature>
<feature type="region of interest" description="Disordered" evidence="1">
    <location>
        <begin position="68"/>
        <end position="149"/>
    </location>
</feature>
<keyword evidence="2" id="KW-0472">Membrane</keyword>
<dbReference type="GO" id="GO:0004553">
    <property type="term" value="F:hydrolase activity, hydrolyzing O-glycosyl compounds"/>
    <property type="evidence" value="ECO:0007669"/>
    <property type="project" value="InterPro"/>
</dbReference>
<feature type="domain" description="GH16" evidence="3">
    <location>
        <begin position="144"/>
        <end position="384"/>
    </location>
</feature>
<name>A0A061BBZ6_RHOTO</name>
<organism evidence="4">
    <name type="scientific">Rhodotorula toruloides</name>
    <name type="common">Yeast</name>
    <name type="synonym">Rhodosporidium toruloides</name>
    <dbReference type="NCBI Taxonomy" id="5286"/>
    <lineage>
        <taxon>Eukaryota</taxon>
        <taxon>Fungi</taxon>
        <taxon>Dikarya</taxon>
        <taxon>Basidiomycota</taxon>
        <taxon>Pucciniomycotina</taxon>
        <taxon>Microbotryomycetes</taxon>
        <taxon>Sporidiobolales</taxon>
        <taxon>Sporidiobolaceae</taxon>
        <taxon>Rhodotorula</taxon>
    </lineage>
</organism>
<dbReference type="PANTHER" id="PTHR38121:SF2">
    <property type="entry name" value="ACYLTRANSFERASE 3 DOMAIN-CONTAINING PROTEIN"/>
    <property type="match status" value="1"/>
</dbReference>
<dbReference type="OrthoDB" id="25131at2759"/>
<protein>
    <submittedName>
        <fullName evidence="4">RHTO0S14e03994g1_1</fullName>
    </submittedName>
</protein>
<feature type="compositionally biased region" description="Polar residues" evidence="1">
    <location>
        <begin position="114"/>
        <end position="129"/>
    </location>
</feature>
<evidence type="ECO:0000256" key="2">
    <source>
        <dbReference type="SAM" id="Phobius"/>
    </source>
</evidence>
<proteinExistence type="predicted"/>
<keyword evidence="2" id="KW-1133">Transmembrane helix</keyword>
<dbReference type="PROSITE" id="PS51762">
    <property type="entry name" value="GH16_2"/>
    <property type="match status" value="1"/>
</dbReference>
<feature type="region of interest" description="Disordered" evidence="1">
    <location>
        <begin position="1"/>
        <end position="33"/>
    </location>
</feature>
<feature type="compositionally biased region" description="Low complexity" evidence="1">
    <location>
        <begin position="8"/>
        <end position="20"/>
    </location>
</feature>
<feature type="transmembrane region" description="Helical" evidence="2">
    <location>
        <begin position="38"/>
        <end position="61"/>
    </location>
</feature>
<evidence type="ECO:0000259" key="3">
    <source>
        <dbReference type="PROSITE" id="PS51762"/>
    </source>
</evidence>
<dbReference type="Gene3D" id="2.60.120.200">
    <property type="match status" value="1"/>
</dbReference>
<dbReference type="Pfam" id="PF00722">
    <property type="entry name" value="Glyco_hydro_16"/>
    <property type="match status" value="1"/>
</dbReference>